<dbReference type="Proteomes" id="UP000011715">
    <property type="component" value="Unassembled WGS sequence"/>
</dbReference>
<dbReference type="Gene3D" id="3.40.50.300">
    <property type="entry name" value="P-loop containing nucleotide triphosphate hydrolases"/>
    <property type="match status" value="1"/>
</dbReference>
<keyword evidence="4" id="KW-1185">Reference proteome</keyword>
<dbReference type="STRING" id="644358.A0A0C4E206"/>
<gene>
    <name evidence="2" type="ORF">MAPG_06432</name>
</gene>
<dbReference type="InterPro" id="IPR007111">
    <property type="entry name" value="NACHT_NTPase"/>
</dbReference>
<dbReference type="Pfam" id="PF23948">
    <property type="entry name" value="ARM_5"/>
    <property type="match status" value="1"/>
</dbReference>
<dbReference type="VEuPathDB" id="FungiDB:MAPG_06432"/>
<name>A0A0C4E206_MAGP6</name>
<dbReference type="PROSITE" id="PS50837">
    <property type="entry name" value="NACHT"/>
    <property type="match status" value="1"/>
</dbReference>
<reference evidence="3" key="5">
    <citation type="submission" date="2015-06" db="UniProtKB">
        <authorList>
            <consortium name="EnsemblFungi"/>
        </authorList>
    </citation>
    <scope>IDENTIFICATION</scope>
    <source>
        <strain evidence="3">ATCC 64411</strain>
    </source>
</reference>
<reference evidence="4" key="1">
    <citation type="submission" date="2010-05" db="EMBL/GenBank/DDBJ databases">
        <title>The genome sequence of Magnaporthe poae strain ATCC 64411.</title>
        <authorList>
            <person name="Ma L.-J."/>
            <person name="Dead R."/>
            <person name="Young S."/>
            <person name="Zeng Q."/>
            <person name="Koehrsen M."/>
            <person name="Alvarado L."/>
            <person name="Berlin A."/>
            <person name="Chapman S.B."/>
            <person name="Chen Z."/>
            <person name="Freedman E."/>
            <person name="Gellesch M."/>
            <person name="Goldberg J."/>
            <person name="Griggs A."/>
            <person name="Gujja S."/>
            <person name="Heilman E.R."/>
            <person name="Heiman D."/>
            <person name="Hepburn T."/>
            <person name="Howarth C."/>
            <person name="Jen D."/>
            <person name="Larson L."/>
            <person name="Mehta T."/>
            <person name="Neiman D."/>
            <person name="Pearson M."/>
            <person name="Roberts A."/>
            <person name="Saif S."/>
            <person name="Shea T."/>
            <person name="Shenoy N."/>
            <person name="Sisk P."/>
            <person name="Stolte C."/>
            <person name="Sykes S."/>
            <person name="Walk T."/>
            <person name="White J."/>
            <person name="Yandava C."/>
            <person name="Haas B."/>
            <person name="Nusbaum C."/>
            <person name="Birren B."/>
        </authorList>
    </citation>
    <scope>NUCLEOTIDE SEQUENCE [LARGE SCALE GENOMIC DNA]</scope>
    <source>
        <strain evidence="4">ATCC 64411 / 73-15</strain>
    </source>
</reference>
<dbReference type="Pfam" id="PF23238">
    <property type="entry name" value="DUF7068"/>
    <property type="match status" value="1"/>
</dbReference>
<organism evidence="3 4">
    <name type="scientific">Magnaporthiopsis poae (strain ATCC 64411 / 73-15)</name>
    <name type="common">Kentucky bluegrass fungus</name>
    <name type="synonym">Magnaporthe poae</name>
    <dbReference type="NCBI Taxonomy" id="644358"/>
    <lineage>
        <taxon>Eukaryota</taxon>
        <taxon>Fungi</taxon>
        <taxon>Dikarya</taxon>
        <taxon>Ascomycota</taxon>
        <taxon>Pezizomycotina</taxon>
        <taxon>Sordariomycetes</taxon>
        <taxon>Sordariomycetidae</taxon>
        <taxon>Magnaporthales</taxon>
        <taxon>Magnaporthaceae</taxon>
        <taxon>Magnaporthiopsis</taxon>
    </lineage>
</organism>
<dbReference type="InterPro" id="IPR055496">
    <property type="entry name" value="DUF7068"/>
</dbReference>
<evidence type="ECO:0000259" key="1">
    <source>
        <dbReference type="PROSITE" id="PS50837"/>
    </source>
</evidence>
<dbReference type="PANTHER" id="PTHR46844">
    <property type="entry name" value="SLR5058 PROTEIN"/>
    <property type="match status" value="1"/>
</dbReference>
<dbReference type="InterPro" id="IPR004155">
    <property type="entry name" value="PBS_lyase_HEAT"/>
</dbReference>
<evidence type="ECO:0000313" key="3">
    <source>
        <dbReference type="EnsemblFungi" id="MAPG_06432T0"/>
    </source>
</evidence>
<dbReference type="EMBL" id="ADBL01001560">
    <property type="status" value="NOT_ANNOTATED_CDS"/>
    <property type="molecule type" value="Genomic_DNA"/>
</dbReference>
<accession>A0A0C4E206</accession>
<evidence type="ECO:0000313" key="2">
    <source>
        <dbReference type="EMBL" id="KLU87432.1"/>
    </source>
</evidence>
<dbReference type="InterPro" id="IPR027417">
    <property type="entry name" value="P-loop_NTPase"/>
</dbReference>
<reference evidence="3" key="4">
    <citation type="journal article" date="2015" name="G3 (Bethesda)">
        <title>Genome sequences of three phytopathogenic species of the Magnaporthaceae family of fungi.</title>
        <authorList>
            <person name="Okagaki L.H."/>
            <person name="Nunes C.C."/>
            <person name="Sailsbery J."/>
            <person name="Clay B."/>
            <person name="Brown D."/>
            <person name="John T."/>
            <person name="Oh Y."/>
            <person name="Young N."/>
            <person name="Fitzgerald M."/>
            <person name="Haas B.J."/>
            <person name="Zeng Q."/>
            <person name="Young S."/>
            <person name="Adiconis X."/>
            <person name="Fan L."/>
            <person name="Levin J.Z."/>
            <person name="Mitchell T.K."/>
            <person name="Okubara P.A."/>
            <person name="Farman M.L."/>
            <person name="Kohn L.M."/>
            <person name="Birren B."/>
            <person name="Ma L.-J."/>
            <person name="Dean R.A."/>
        </authorList>
    </citation>
    <scope>NUCLEOTIDE SEQUENCE</scope>
    <source>
        <strain evidence="3">ATCC 64411 / 73-15</strain>
    </source>
</reference>
<dbReference type="SMART" id="SM00567">
    <property type="entry name" value="EZ_HEAT"/>
    <property type="match status" value="6"/>
</dbReference>
<dbReference type="InterPro" id="IPR016024">
    <property type="entry name" value="ARM-type_fold"/>
</dbReference>
<dbReference type="EMBL" id="GL876970">
    <property type="protein sequence ID" value="KLU87432.1"/>
    <property type="molecule type" value="Genomic_DNA"/>
</dbReference>
<dbReference type="Pfam" id="PF05729">
    <property type="entry name" value="NACHT"/>
    <property type="match status" value="1"/>
</dbReference>
<dbReference type="Gene3D" id="1.25.10.10">
    <property type="entry name" value="Leucine-rich Repeat Variant"/>
    <property type="match status" value="3"/>
</dbReference>
<dbReference type="Pfam" id="PF13646">
    <property type="entry name" value="HEAT_2"/>
    <property type="match status" value="2"/>
</dbReference>
<proteinExistence type="predicted"/>
<dbReference type="SUPFAM" id="SSF48371">
    <property type="entry name" value="ARM repeat"/>
    <property type="match status" value="1"/>
</dbReference>
<dbReference type="InterPro" id="IPR011989">
    <property type="entry name" value="ARM-like"/>
</dbReference>
<reference evidence="2" key="3">
    <citation type="submission" date="2011-03" db="EMBL/GenBank/DDBJ databases">
        <title>Annotation of Magnaporthe poae ATCC 64411.</title>
        <authorList>
            <person name="Ma L.-J."/>
            <person name="Dead R."/>
            <person name="Young S.K."/>
            <person name="Zeng Q."/>
            <person name="Gargeya S."/>
            <person name="Fitzgerald M."/>
            <person name="Haas B."/>
            <person name="Abouelleil A."/>
            <person name="Alvarado L."/>
            <person name="Arachchi H.M."/>
            <person name="Berlin A."/>
            <person name="Brown A."/>
            <person name="Chapman S.B."/>
            <person name="Chen Z."/>
            <person name="Dunbar C."/>
            <person name="Freedman E."/>
            <person name="Gearin G."/>
            <person name="Gellesch M."/>
            <person name="Goldberg J."/>
            <person name="Griggs A."/>
            <person name="Gujja S."/>
            <person name="Heiman D."/>
            <person name="Howarth C."/>
            <person name="Larson L."/>
            <person name="Lui A."/>
            <person name="MacDonald P.J.P."/>
            <person name="Mehta T."/>
            <person name="Montmayeur A."/>
            <person name="Murphy C."/>
            <person name="Neiman D."/>
            <person name="Pearson M."/>
            <person name="Priest M."/>
            <person name="Roberts A."/>
            <person name="Saif S."/>
            <person name="Shea T."/>
            <person name="Shenoy N."/>
            <person name="Sisk P."/>
            <person name="Stolte C."/>
            <person name="Sykes S."/>
            <person name="Yandava C."/>
            <person name="Wortman J."/>
            <person name="Nusbaum C."/>
            <person name="Birren B."/>
        </authorList>
    </citation>
    <scope>NUCLEOTIDE SEQUENCE</scope>
    <source>
        <strain evidence="2">ATCC 64411</strain>
    </source>
</reference>
<dbReference type="InterPro" id="IPR056251">
    <property type="entry name" value="Arm_rpt_dom"/>
</dbReference>
<feature type="domain" description="NACHT" evidence="1">
    <location>
        <begin position="515"/>
        <end position="632"/>
    </location>
</feature>
<protein>
    <recommendedName>
        <fullName evidence="1">NACHT domain-containing protein</fullName>
    </recommendedName>
</protein>
<evidence type="ECO:0000313" key="4">
    <source>
        <dbReference type="Proteomes" id="UP000011715"/>
    </source>
</evidence>
<dbReference type="SUPFAM" id="SSF52540">
    <property type="entry name" value="P-loop containing nucleoside triphosphate hydrolases"/>
    <property type="match status" value="1"/>
</dbReference>
<dbReference type="OMA" id="ARICNIH"/>
<dbReference type="EnsemblFungi" id="MAPG_06432T0">
    <property type="protein sequence ID" value="MAPG_06432T0"/>
    <property type="gene ID" value="MAPG_06432"/>
</dbReference>
<dbReference type="PANTHER" id="PTHR46844:SF1">
    <property type="entry name" value="SLR5058 PROTEIN"/>
    <property type="match status" value="1"/>
</dbReference>
<dbReference type="OrthoDB" id="427518at2759"/>
<dbReference type="eggNOG" id="KOG2029">
    <property type="taxonomic scope" value="Eukaryota"/>
</dbReference>
<sequence length="1554" mass="173376">MAQDQYPSRPTATDDLVQRLLSGTDPKESAALQALANHMIKVFRDEGRPSHVPEAAALAPVTTVSSYQSLARAFGNAVIKGTADGSIPEPQLLEAFVSVLRCAGGDKEAKPELGRVMKSLQTRLKDAVGQADPGSQYRLLCTLSSVLDALIDTRVSGLSREELHEPLLKQLETLSDDRELRLAQAACYAHQALLGIPNDESPYKALWRTMLPAIEGAAKVAGAVPAMDPAKLFDGLTQLASVPDLISSMVDVVNTLSGFVGSLGGAAEAAKFRQKQKGWYVALRFTDMLLSARAFSSLEHIVRAVPCRSEKEFLCGLYAQLERAWVAENPETKQRIVVIFDHVLAPMGCESHHRRVHEWVKLAADTLGKPEWKTKVPRESRFRWPRRQEYDSSIPCQEPSKDVLSTDLLEKAWECCSEALVFYADVKVREHYLENDERLLKVERLSGDRLPMGQCYINLAVVEQAGRQAGSKPRWSPFSLAARLKVVAPVQDKQVPLHSLFDARKRQDGTTATPQRILIRGQAGVGKTTLCKRIVYNYLHERVWAGMFDRLFWVPLRTLKARLASNPTYNLEQWLRDEYFRTGNGGKFAKALAHTVDDRTQHSRTLFILDGLDEISRELDSETPGLLNDLLKQPYVIITSRPSGLSLPHIGQVDLELETIGFDQDQVKCYVKMAAGEQAAEIEEFLQSHSLIQDLTRIPIQLEALCYSWDASMRSQGAPTTMTGLYRKIESKLWKKDAARLGKSHEGKPLEGDTAKRMFDREIARKVAPERSLLRCIAFTGLCSDMIEFDHTSQDEILDHWGRTSPEGLQATDSLPSCLSLAKISFLRSSDAYSDQTHRSYHFLHLTFQEFFAAQYFVEQWQSRRKLDVPMLGPRSPGAKLAAEAFLRKEKYKARYDVFWRFVAGLLHERNDDEGRLCQFFHTIEDEPRDLLGPTHLRLVMHCLNEVPSDKSTDFAHLRAGLEKRLSRWVLFECSFQRRASLAREMELPEQVLEDVLREGSEDAKVEILRGLRKVSTKAIELIPNWLEGGTPTPMQEAILGIPQPLQGLPAPTIEVIARRLEDTNEEHIPLAAIRALAKQPALPEAVVEVITRRLEDTNEEHIRLAAIRALAKQPALSEAVVGAIARLLEDEDPDLWPYVIKALAGRPSALEAAVKVMTKWLDNENSFVRAAAIRALTSLQHLPEAVVRAITKQVENEDSQVWLAAVGALTRQQAVPEVVFKVLIKHLESENLRGQTEATRILTTAPGLPEAVVEGIIKRLENNSPHARLNALKALANLPHLSEAAVEAVTKQLENEDLRVLSAAGEVLARQQAVPETAFNILIQRLESEDPGVRVATIRTLIYLPGLPEMAARAIIKRLEDEDSQVGTAAAEALVKLPGLRNLSEAAVRVIIKRLQDPNRGVRAAAIDALAILPNPSEAVVQAITKRLEDEYWSVQVTASRTLANMPDLPEAVVEAIAKQLEDKDFDVRSMAAIALVGGRSDFSVNALIQNAEFLYKEWLERSFNQHFSWYIDGEVCVDTPEGFRTVSADHDQVHRLRKAIRAAQEAWGAPGL</sequence>
<reference evidence="2" key="2">
    <citation type="submission" date="2010-05" db="EMBL/GenBank/DDBJ databases">
        <title>The Genome Sequence of Magnaporthe poae strain ATCC 64411.</title>
        <authorList>
            <consortium name="The Broad Institute Genome Sequencing Platform"/>
            <consortium name="Broad Institute Genome Sequencing Center for Infectious Disease"/>
            <person name="Ma L.-J."/>
            <person name="Dead R."/>
            <person name="Young S."/>
            <person name="Zeng Q."/>
            <person name="Koehrsen M."/>
            <person name="Alvarado L."/>
            <person name="Berlin A."/>
            <person name="Chapman S.B."/>
            <person name="Chen Z."/>
            <person name="Freedman E."/>
            <person name="Gellesch M."/>
            <person name="Goldberg J."/>
            <person name="Griggs A."/>
            <person name="Gujja S."/>
            <person name="Heilman E.R."/>
            <person name="Heiman D."/>
            <person name="Hepburn T."/>
            <person name="Howarth C."/>
            <person name="Jen D."/>
            <person name="Larson L."/>
            <person name="Mehta T."/>
            <person name="Neiman D."/>
            <person name="Pearson M."/>
            <person name="Roberts A."/>
            <person name="Saif S."/>
            <person name="Shea T."/>
            <person name="Shenoy N."/>
            <person name="Sisk P."/>
            <person name="Stolte C."/>
            <person name="Sykes S."/>
            <person name="Walk T."/>
            <person name="White J."/>
            <person name="Yandava C."/>
            <person name="Haas B."/>
            <person name="Nusbaum C."/>
            <person name="Birren B."/>
        </authorList>
    </citation>
    <scope>NUCLEOTIDE SEQUENCE</scope>
    <source>
        <strain evidence="2">ATCC 64411</strain>
    </source>
</reference>